<reference evidence="2 3" key="1">
    <citation type="submission" date="2016-10" db="EMBL/GenBank/DDBJ databases">
        <title>Complete Genome Sequence of Peptococcaceae strain DCMF.</title>
        <authorList>
            <person name="Edwards R.J."/>
            <person name="Holland S.I."/>
            <person name="Deshpande N.P."/>
            <person name="Wong Y.K."/>
            <person name="Ertan H."/>
            <person name="Manefield M."/>
            <person name="Russell T.L."/>
            <person name="Lee M.J."/>
        </authorList>
    </citation>
    <scope>NUCLEOTIDE SEQUENCE [LARGE SCALE GENOMIC DNA]</scope>
    <source>
        <strain evidence="2 3">DCMF</strain>
    </source>
</reference>
<evidence type="ECO:0000313" key="2">
    <source>
        <dbReference type="EMBL" id="ATW24046.1"/>
    </source>
</evidence>
<dbReference type="Proteomes" id="UP000323521">
    <property type="component" value="Chromosome"/>
</dbReference>
<feature type="domain" description="Glutamate synthase alpha subunit C-terminal" evidence="1">
    <location>
        <begin position="93"/>
        <end position="222"/>
    </location>
</feature>
<gene>
    <name evidence="2" type="ORF">DCMF_03910</name>
</gene>
<dbReference type="InterPro" id="IPR036485">
    <property type="entry name" value="Glu_synth_asu_C_sf"/>
</dbReference>
<evidence type="ECO:0000259" key="1">
    <source>
        <dbReference type="Pfam" id="PF01493"/>
    </source>
</evidence>
<dbReference type="Gene3D" id="2.160.20.60">
    <property type="entry name" value="Glutamate synthase, alpha subunit, C-terminal domain"/>
    <property type="match status" value="1"/>
</dbReference>
<keyword evidence="3" id="KW-1185">Reference proteome</keyword>
<dbReference type="KEGG" id="fwa:DCMF_03910"/>
<protein>
    <submittedName>
        <fullName evidence="2">Formylmethanofuran dehydrogenase subunit C</fullName>
    </submittedName>
</protein>
<accession>A0A3G1KNP1</accession>
<dbReference type="RefSeq" id="WP_148133222.1">
    <property type="nucleotide sequence ID" value="NZ_CP017634.1"/>
</dbReference>
<dbReference type="PANTHER" id="PTHR39673">
    <property type="entry name" value="TUNGSTEN FORMYLMETHANOFURAN DEHYDROGENASE, SUBUNIT C (FWDC)"/>
    <property type="match status" value="1"/>
</dbReference>
<name>A0A3G1KNP1_FORW1</name>
<proteinExistence type="predicted"/>
<evidence type="ECO:0000313" key="3">
    <source>
        <dbReference type="Proteomes" id="UP000323521"/>
    </source>
</evidence>
<dbReference type="NCBIfam" id="TIGR03122">
    <property type="entry name" value="one_C_dehyd_C"/>
    <property type="match status" value="1"/>
</dbReference>
<dbReference type="PANTHER" id="PTHR39673:SF5">
    <property type="entry name" value="TUNGSTEN-CONTAINING FORMYLMETHANOFURAN DEHYDROGENASE 2 SUBUNIT C"/>
    <property type="match status" value="1"/>
</dbReference>
<dbReference type="GO" id="GO:0018493">
    <property type="term" value="F:formylmethanofuran dehydrogenase activity"/>
    <property type="evidence" value="ECO:0007669"/>
    <property type="project" value="InterPro"/>
</dbReference>
<dbReference type="GO" id="GO:0046914">
    <property type="term" value="F:transition metal ion binding"/>
    <property type="evidence" value="ECO:0007669"/>
    <property type="project" value="InterPro"/>
</dbReference>
<dbReference type="AlphaFoldDB" id="A0A3G1KNP1"/>
<dbReference type="GO" id="GO:0015948">
    <property type="term" value="P:methanogenesis"/>
    <property type="evidence" value="ECO:0007669"/>
    <property type="project" value="InterPro"/>
</dbReference>
<dbReference type="OrthoDB" id="2110804at2"/>
<organism evidence="2 3">
    <name type="scientific">Formimonas warabiya</name>
    <dbReference type="NCBI Taxonomy" id="1761012"/>
    <lineage>
        <taxon>Bacteria</taxon>
        <taxon>Bacillati</taxon>
        <taxon>Bacillota</taxon>
        <taxon>Clostridia</taxon>
        <taxon>Eubacteriales</taxon>
        <taxon>Peptococcaceae</taxon>
        <taxon>Candidatus Formimonas</taxon>
    </lineage>
</organism>
<sequence>MKRQITLRLKEQPSLPVEAESITPENLSGKSLDQIYRLPLWSGNRETRLTDYFEVDMAELEGEEHPDQESLARIVMRGDLSRFKRLGQGMRAGEMEIHGPVGFHAGAGMEGGSLLIRGNAGDWLGAHMKGGNIIVEGSTGHFTGAAYRGKVQGMTGGTILIKGDVGQMAGSRMRRGLMAVGGDCGDFLGFKMLAGTIILAGRGGSWIGANMRRGTIILFKTMDLLPSFYYNCLYRPVFWGLLRQELERKGFLATNCCPDGFFKRFSGDAQEGGRGEILICQSN</sequence>
<dbReference type="Pfam" id="PF01493">
    <property type="entry name" value="GXGXG"/>
    <property type="match status" value="1"/>
</dbReference>
<dbReference type="InterPro" id="IPR017550">
    <property type="entry name" value="Formylmethanofuran_DH_suC"/>
</dbReference>
<dbReference type="EMBL" id="CP017634">
    <property type="protein sequence ID" value="ATW24046.1"/>
    <property type="molecule type" value="Genomic_DNA"/>
</dbReference>
<dbReference type="SUPFAM" id="SSF69336">
    <property type="entry name" value="Alpha subunit of glutamate synthase, C-terminal domain"/>
    <property type="match status" value="1"/>
</dbReference>
<dbReference type="InterPro" id="IPR002489">
    <property type="entry name" value="Glu_synth_asu_C"/>
</dbReference>